<keyword evidence="2" id="KW-1185">Reference proteome</keyword>
<evidence type="ECO:0008006" key="3">
    <source>
        <dbReference type="Google" id="ProtNLM"/>
    </source>
</evidence>
<proteinExistence type="predicted"/>
<evidence type="ECO:0000313" key="1">
    <source>
        <dbReference type="EMBL" id="MCF7545771.1"/>
    </source>
</evidence>
<evidence type="ECO:0000313" key="2">
    <source>
        <dbReference type="Proteomes" id="UP001162905"/>
    </source>
</evidence>
<sequence length="148" mass="16267">MGNEPLANLVRTGGLKAEPADKNECIGLVRSALDRLLDAHNSALSYASRFDLAYNAAHALALAAMRLKGYRSDRRYLVFQCLPHTLNLDKVRVRLFALCHERRNLAEYEGYMDIDDALLAELLTSTEALRGLLASEMAAQGFSLPSGA</sequence>
<dbReference type="RefSeq" id="WP_237255058.1">
    <property type="nucleotide sequence ID" value="NZ_JAKJXH010000078.1"/>
</dbReference>
<comment type="caution">
    <text evidence="1">The sequence shown here is derived from an EMBL/GenBank/DDBJ whole genome shotgun (WGS) entry which is preliminary data.</text>
</comment>
<reference evidence="1" key="1">
    <citation type="submission" date="2022-01" db="EMBL/GenBank/DDBJ databases">
        <title>Pseudomonas sp. nov. isolated from Antarctic regolith.</title>
        <authorList>
            <person name="Novakova D."/>
            <person name="Sedlar K."/>
        </authorList>
    </citation>
    <scope>NUCLEOTIDE SEQUENCE</scope>
    <source>
        <strain evidence="1">P2647</strain>
    </source>
</reference>
<accession>A0ABS9IE54</accession>
<name>A0ABS9IE54_9PSED</name>
<dbReference type="Proteomes" id="UP001162905">
    <property type="component" value="Unassembled WGS sequence"/>
</dbReference>
<gene>
    <name evidence="1" type="ORF">L4G47_26685</name>
</gene>
<protein>
    <recommendedName>
        <fullName evidence="3">HEPN domain-containing protein</fullName>
    </recommendedName>
</protein>
<organism evidence="1 2">
    <name type="scientific">Pseudomonas petrae</name>
    <dbReference type="NCBI Taxonomy" id="2912190"/>
    <lineage>
        <taxon>Bacteria</taxon>
        <taxon>Pseudomonadati</taxon>
        <taxon>Pseudomonadota</taxon>
        <taxon>Gammaproteobacteria</taxon>
        <taxon>Pseudomonadales</taxon>
        <taxon>Pseudomonadaceae</taxon>
        <taxon>Pseudomonas</taxon>
    </lineage>
</organism>
<dbReference type="EMBL" id="JAKJXH010000078">
    <property type="protein sequence ID" value="MCF7545771.1"/>
    <property type="molecule type" value="Genomic_DNA"/>
</dbReference>